<feature type="transmembrane region" description="Helical" evidence="2">
    <location>
        <begin position="120"/>
        <end position="138"/>
    </location>
</feature>
<feature type="transmembrane region" description="Helical" evidence="2">
    <location>
        <begin position="82"/>
        <end position="100"/>
    </location>
</feature>
<evidence type="ECO:0000313" key="4">
    <source>
        <dbReference type="EMBL" id="MBS4538269.1"/>
    </source>
</evidence>
<name>A0A942Z8R2_9FIRM</name>
<sequence>MINKRVSDFRLNKDYFQLIYTLIFGIAAISLVSFTNFFHLVLDKELFLVFHTLLEISSVLIAFSIFLALYNIYDYSDRIRNIIFANTFFIVGVLDTFHLLSYKGMPDFITTNIAQKATAYWIFSRLIMALGILLASLFSDETRTDLNKKYFLLVSVIISVGLGYLIVYENNIIPALFVEGSGLTMTKIVLEYIITLLFIISILLIGKRNARVSHKLNITMISALILSVFSEVMFTAYINVHDGINVLGHVFKTLSYFIIFKVLFIENIRDPYMRVSKMREDLKSYVDKLEGAVKEKTEEMAITNYKLKDMNNRMLNELESAKQIQMALIPKKDVKHLGVEFNSDYIPCGKLSGDFYKYFKIDDKHVGMFLIDVSGHGVSSAMLTIFADRVLTPFDDEVDKDFYLNPGEVLKDFYEVFNESDFPDETHMVLVYSVLNIETNEFVYSSAGHNCKPIHIKNNGEVEILELKDGFPICKLGDVFVPEFTNQKINLSKGDRILLYTDGVIEIQNKDKEQYGIERLLELTTRKKYLTSRGILNKISDDLNRFRGKIDIDDDITMFIMNID</sequence>
<dbReference type="InterPro" id="IPR036457">
    <property type="entry name" value="PPM-type-like_dom_sf"/>
</dbReference>
<dbReference type="GO" id="GO:0016791">
    <property type="term" value="F:phosphatase activity"/>
    <property type="evidence" value="ECO:0007669"/>
    <property type="project" value="TreeGrafter"/>
</dbReference>
<dbReference type="PANTHER" id="PTHR43156">
    <property type="entry name" value="STAGE II SPORULATION PROTEIN E-RELATED"/>
    <property type="match status" value="1"/>
</dbReference>
<dbReference type="Gene3D" id="3.60.40.10">
    <property type="entry name" value="PPM-type phosphatase domain"/>
    <property type="match status" value="1"/>
</dbReference>
<feature type="domain" description="PPM-type phosphatase" evidence="3">
    <location>
        <begin position="336"/>
        <end position="563"/>
    </location>
</feature>
<evidence type="ECO:0000259" key="3">
    <source>
        <dbReference type="SMART" id="SM00331"/>
    </source>
</evidence>
<evidence type="ECO:0000256" key="1">
    <source>
        <dbReference type="ARBA" id="ARBA00022801"/>
    </source>
</evidence>
<accession>A0A942Z8R2</accession>
<evidence type="ECO:0000256" key="2">
    <source>
        <dbReference type="SAM" id="Phobius"/>
    </source>
</evidence>
<reference evidence="4" key="1">
    <citation type="submission" date="2019-12" db="EMBL/GenBank/DDBJ databases">
        <title>Clostridiaceae gen. nov. sp. nov., isolated from sediment in Xinjiang, China.</title>
        <authorList>
            <person name="Zhang R."/>
        </authorList>
    </citation>
    <scope>NUCLEOTIDE SEQUENCE</scope>
    <source>
        <strain evidence="4">D2Q-11</strain>
    </source>
</reference>
<feature type="transmembrane region" description="Helical" evidence="2">
    <location>
        <begin position="218"/>
        <end position="240"/>
    </location>
</feature>
<keyword evidence="2" id="KW-0812">Transmembrane</keyword>
<keyword evidence="5" id="KW-1185">Reference proteome</keyword>
<protein>
    <submittedName>
        <fullName evidence="4">SpoIIE family protein phosphatase</fullName>
    </submittedName>
</protein>
<dbReference type="RefSeq" id="WP_203366194.1">
    <property type="nucleotide sequence ID" value="NZ_WSFT01000029.1"/>
</dbReference>
<feature type="transmembrane region" description="Helical" evidence="2">
    <location>
        <begin position="20"/>
        <end position="42"/>
    </location>
</feature>
<dbReference type="EMBL" id="WSFT01000029">
    <property type="protein sequence ID" value="MBS4538269.1"/>
    <property type="molecule type" value="Genomic_DNA"/>
</dbReference>
<keyword evidence="2" id="KW-1133">Transmembrane helix</keyword>
<dbReference type="Pfam" id="PF07228">
    <property type="entry name" value="SpoIIE"/>
    <property type="match status" value="1"/>
</dbReference>
<dbReference type="AlphaFoldDB" id="A0A942Z8R2"/>
<proteinExistence type="predicted"/>
<dbReference type="InterPro" id="IPR033425">
    <property type="entry name" value="MASE3"/>
</dbReference>
<gene>
    <name evidence="4" type="ORF">GOQ27_07325</name>
</gene>
<feature type="transmembrane region" description="Helical" evidence="2">
    <location>
        <begin position="188"/>
        <end position="206"/>
    </location>
</feature>
<dbReference type="Pfam" id="PF17159">
    <property type="entry name" value="MASE3"/>
    <property type="match status" value="1"/>
</dbReference>
<dbReference type="PANTHER" id="PTHR43156:SF2">
    <property type="entry name" value="STAGE II SPORULATION PROTEIN E"/>
    <property type="match status" value="1"/>
</dbReference>
<feature type="transmembrane region" description="Helical" evidence="2">
    <location>
        <begin position="48"/>
        <end position="70"/>
    </location>
</feature>
<dbReference type="InterPro" id="IPR001932">
    <property type="entry name" value="PPM-type_phosphatase-like_dom"/>
</dbReference>
<dbReference type="InterPro" id="IPR052016">
    <property type="entry name" value="Bact_Sigma-Reg"/>
</dbReference>
<feature type="transmembrane region" description="Helical" evidence="2">
    <location>
        <begin position="246"/>
        <end position="264"/>
    </location>
</feature>
<keyword evidence="1" id="KW-0378">Hydrolase</keyword>
<dbReference type="Proteomes" id="UP000724672">
    <property type="component" value="Unassembled WGS sequence"/>
</dbReference>
<organism evidence="4 5">
    <name type="scientific">Anaeromonas frigoriresistens</name>
    <dbReference type="NCBI Taxonomy" id="2683708"/>
    <lineage>
        <taxon>Bacteria</taxon>
        <taxon>Bacillati</taxon>
        <taxon>Bacillota</taxon>
        <taxon>Tissierellia</taxon>
        <taxon>Tissierellales</taxon>
        <taxon>Thermohalobacteraceae</taxon>
        <taxon>Anaeromonas</taxon>
    </lineage>
</organism>
<evidence type="ECO:0000313" key="5">
    <source>
        <dbReference type="Proteomes" id="UP000724672"/>
    </source>
</evidence>
<keyword evidence="2" id="KW-0472">Membrane</keyword>
<dbReference type="SMART" id="SM00331">
    <property type="entry name" value="PP2C_SIG"/>
    <property type="match status" value="1"/>
</dbReference>
<comment type="caution">
    <text evidence="4">The sequence shown here is derived from an EMBL/GenBank/DDBJ whole genome shotgun (WGS) entry which is preliminary data.</text>
</comment>
<feature type="transmembrane region" description="Helical" evidence="2">
    <location>
        <begin position="150"/>
        <end position="168"/>
    </location>
</feature>